<evidence type="ECO:0000256" key="1">
    <source>
        <dbReference type="SAM" id="MobiDB-lite"/>
    </source>
</evidence>
<dbReference type="OrthoDB" id="444265at2759"/>
<dbReference type="Proteomes" id="UP000318571">
    <property type="component" value="Chromosome 10"/>
</dbReference>
<feature type="compositionally biased region" description="Basic and acidic residues" evidence="1">
    <location>
        <begin position="1"/>
        <end position="17"/>
    </location>
</feature>
<feature type="domain" description="FHA" evidence="2">
    <location>
        <begin position="146"/>
        <end position="200"/>
    </location>
</feature>
<dbReference type="SUPFAM" id="SSF49879">
    <property type="entry name" value="SMAD/FHA domain"/>
    <property type="match status" value="1"/>
</dbReference>
<dbReference type="SMART" id="SM00240">
    <property type="entry name" value="FHA"/>
    <property type="match status" value="1"/>
</dbReference>
<dbReference type="InterPro" id="IPR050923">
    <property type="entry name" value="Cell_Proc_Reg/RNA_Proc"/>
</dbReference>
<dbReference type="PROSITE" id="PS50006">
    <property type="entry name" value="FHA_DOMAIN"/>
    <property type="match status" value="1"/>
</dbReference>
<dbReference type="AlphaFoldDB" id="A0A553NDV6"/>
<dbReference type="EMBL" id="VCGU01000458">
    <property type="protein sequence ID" value="TRY63632.1"/>
    <property type="molecule type" value="Genomic_DNA"/>
</dbReference>
<evidence type="ECO:0000259" key="2">
    <source>
        <dbReference type="PROSITE" id="PS50006"/>
    </source>
</evidence>
<accession>A0A553NDV6</accession>
<organism evidence="3 4">
    <name type="scientific">Tigriopus californicus</name>
    <name type="common">Marine copepod</name>
    <dbReference type="NCBI Taxonomy" id="6832"/>
    <lineage>
        <taxon>Eukaryota</taxon>
        <taxon>Metazoa</taxon>
        <taxon>Ecdysozoa</taxon>
        <taxon>Arthropoda</taxon>
        <taxon>Crustacea</taxon>
        <taxon>Multicrustacea</taxon>
        <taxon>Hexanauplia</taxon>
        <taxon>Copepoda</taxon>
        <taxon>Harpacticoida</taxon>
        <taxon>Harpacticidae</taxon>
        <taxon>Tigriopus</taxon>
    </lineage>
</organism>
<proteinExistence type="predicted"/>
<protein>
    <recommendedName>
        <fullName evidence="2">FHA domain-containing protein</fullName>
    </recommendedName>
</protein>
<keyword evidence="4" id="KW-1185">Reference proteome</keyword>
<evidence type="ECO:0000313" key="4">
    <source>
        <dbReference type="Proteomes" id="UP000318571"/>
    </source>
</evidence>
<dbReference type="OMA" id="KIPTANW"/>
<name>A0A553NDV6_TIGCA</name>
<gene>
    <name evidence="3" type="ORF">TCAL_07294</name>
</gene>
<reference evidence="3 4" key="1">
    <citation type="journal article" date="2018" name="Nat. Ecol. Evol.">
        <title>Genomic signatures of mitonuclear coevolution across populations of Tigriopus californicus.</title>
        <authorList>
            <person name="Barreto F.S."/>
            <person name="Watson E.T."/>
            <person name="Lima T.G."/>
            <person name="Willett C.S."/>
            <person name="Edmands S."/>
            <person name="Li W."/>
            <person name="Burton R.S."/>
        </authorList>
    </citation>
    <scope>NUCLEOTIDE SEQUENCE [LARGE SCALE GENOMIC DNA]</scope>
    <source>
        <strain evidence="3 4">San Diego</strain>
    </source>
</reference>
<dbReference type="Gene3D" id="2.60.200.20">
    <property type="match status" value="1"/>
</dbReference>
<dbReference type="STRING" id="6832.A0A553NDV6"/>
<dbReference type="InterPro" id="IPR000253">
    <property type="entry name" value="FHA_dom"/>
</dbReference>
<dbReference type="Pfam" id="PF00498">
    <property type="entry name" value="FHA"/>
    <property type="match status" value="1"/>
</dbReference>
<evidence type="ECO:0000313" key="3">
    <source>
        <dbReference type="EMBL" id="TRY63632.1"/>
    </source>
</evidence>
<comment type="caution">
    <text evidence="3">The sequence shown here is derived from an EMBL/GenBank/DDBJ whole genome shotgun (WGS) entry which is preliminary data.</text>
</comment>
<feature type="compositionally biased region" description="Basic and acidic residues" evidence="1">
    <location>
        <begin position="50"/>
        <end position="74"/>
    </location>
</feature>
<dbReference type="PANTHER" id="PTHR23308">
    <property type="entry name" value="NUCLEAR INHIBITOR OF PROTEIN PHOSPHATASE-1"/>
    <property type="match status" value="1"/>
</dbReference>
<dbReference type="InterPro" id="IPR008984">
    <property type="entry name" value="SMAD_FHA_dom_sf"/>
</dbReference>
<feature type="region of interest" description="Disordered" evidence="1">
    <location>
        <begin position="1"/>
        <end position="94"/>
    </location>
</feature>
<sequence length="236" mass="27404">MGSPQRRDRDRRSGDRPRQRRRRSRSRDGSSAAKKPAFRDNGHRSAHSRSPRERRGASRDRDDIRNGRVSRSDADTAPDADEAVEKQGPNFEVSGKLMEDTNVFNGVVIKYSEPPEARRPKRRWRFYVFKGEETLPILHLHRQSAFLMGKDRKIVDLPIDHPSCSRQHAVLQYRLVNGRILPYIIDLGSSNGTFLNNKKVEAKRYYELREKDVLKFGFSSREYVLLHDQSQDGEDD</sequence>